<dbReference type="RefSeq" id="WP_086529294.1">
    <property type="nucleotide sequence ID" value="NZ_JASSOM010000088.1"/>
</dbReference>
<keyword evidence="2" id="KW-1185">Reference proteome</keyword>
<evidence type="ECO:0000313" key="2">
    <source>
        <dbReference type="Proteomes" id="UP001223214"/>
    </source>
</evidence>
<proteinExistence type="predicted"/>
<dbReference type="Proteomes" id="UP001223214">
    <property type="component" value="Unassembled WGS sequence"/>
</dbReference>
<accession>A0AAP4FYK1</accession>
<comment type="caution">
    <text evidence="1">The sequence shown here is derived from an EMBL/GenBank/DDBJ whole genome shotgun (WGS) entry which is preliminary data.</text>
</comment>
<name>A0AAP4FYK1_9ENTR</name>
<reference evidence="1 2" key="1">
    <citation type="submission" date="2023-06" db="EMBL/GenBank/DDBJ databases">
        <title>Identification and characterization of antibiotic-resistant Gram-negative bacteria.</title>
        <authorList>
            <person name="Cho G.-S."/>
            <person name="Lee J."/>
            <person name="Tai E."/>
            <person name="Jeong S."/>
            <person name="Kim I."/>
            <person name="Kim B.-E."/>
            <person name="Jeong M.-I."/>
            <person name="Oh K.-K."/>
            <person name="Franz C.M.A.P."/>
        </authorList>
    </citation>
    <scope>NUCLEOTIDE SEQUENCE [LARGE SCALE GENOMIC DNA]</scope>
    <source>
        <strain evidence="1 2">V106_12</strain>
    </source>
</reference>
<protein>
    <submittedName>
        <fullName evidence="1">Uncharacterized protein</fullName>
    </submittedName>
</protein>
<organism evidence="1 2">
    <name type="scientific">Lelliottia wanjuensis</name>
    <dbReference type="NCBI Taxonomy" id="3050585"/>
    <lineage>
        <taxon>Bacteria</taxon>
        <taxon>Pseudomonadati</taxon>
        <taxon>Pseudomonadota</taxon>
        <taxon>Gammaproteobacteria</taxon>
        <taxon>Enterobacterales</taxon>
        <taxon>Enterobacteriaceae</taxon>
        <taxon>Lelliottia</taxon>
    </lineage>
</organism>
<evidence type="ECO:0000313" key="1">
    <source>
        <dbReference type="EMBL" id="MDK9365937.1"/>
    </source>
</evidence>
<gene>
    <name evidence="1" type="ORF">QQF32_22335</name>
</gene>
<dbReference type="AlphaFoldDB" id="A0AAP4FYK1"/>
<sequence>MSKIPLDLDDMYSGNVPDAIVKLTCPGYTTTEFIAPIVNDFGLSGSSAMIQPFDAYMSDIQSISQKMALAGNMAYSGLMEKAFGKLDLTKHALYKTRAQTIRMYQGSQFGGINLDMIFIVTSRSNISRYHDAIELSSCVYPETNYEGGSGEAGDSALSYFQMDASVLKQELKPPCGYRIGSNGMPQGTWNIQIGTYFMASGFILESAAMTQSKERLGQGEALITTVSCQFGVALDISSEQYKSWFIK</sequence>
<dbReference type="EMBL" id="JASSOM010000088">
    <property type="protein sequence ID" value="MDK9365937.1"/>
    <property type="molecule type" value="Genomic_DNA"/>
</dbReference>